<proteinExistence type="predicted"/>
<evidence type="ECO:0000313" key="1">
    <source>
        <dbReference type="EMBL" id="JAG16211.1"/>
    </source>
</evidence>
<dbReference type="EMBL" id="GBHO01027393">
    <property type="protein sequence ID" value="JAG16211.1"/>
    <property type="molecule type" value="Transcribed_RNA"/>
</dbReference>
<feature type="non-terminal residue" evidence="1">
    <location>
        <position position="1"/>
    </location>
</feature>
<feature type="non-terminal residue" evidence="1">
    <location>
        <position position="435"/>
    </location>
</feature>
<dbReference type="AlphaFoldDB" id="A0A0A9X9A3"/>
<reference evidence="1" key="2">
    <citation type="submission" date="2014-07" db="EMBL/GenBank/DDBJ databases">
        <authorList>
            <person name="Hull J."/>
        </authorList>
    </citation>
    <scope>NUCLEOTIDE SEQUENCE</scope>
</reference>
<dbReference type="Pfam" id="PF05380">
    <property type="entry name" value="Peptidase_A17"/>
    <property type="match status" value="1"/>
</dbReference>
<protein>
    <submittedName>
        <fullName evidence="1">HTH-type transcriptional repressor KstR2</fullName>
    </submittedName>
</protein>
<dbReference type="InterPro" id="IPR008042">
    <property type="entry name" value="Retrotrans_Pao"/>
</dbReference>
<accession>A0A0A9X9A3</accession>
<gene>
    <name evidence="1" type="primary">kstR2</name>
    <name evidence="1" type="ORF">CM83_19600</name>
</gene>
<dbReference type="PANTHER" id="PTHR47331">
    <property type="entry name" value="PHD-TYPE DOMAIN-CONTAINING PROTEIN"/>
    <property type="match status" value="1"/>
</dbReference>
<organism evidence="1">
    <name type="scientific">Lygus hesperus</name>
    <name type="common">Western plant bug</name>
    <dbReference type="NCBI Taxonomy" id="30085"/>
    <lineage>
        <taxon>Eukaryota</taxon>
        <taxon>Metazoa</taxon>
        <taxon>Ecdysozoa</taxon>
        <taxon>Arthropoda</taxon>
        <taxon>Hexapoda</taxon>
        <taxon>Insecta</taxon>
        <taxon>Pterygota</taxon>
        <taxon>Neoptera</taxon>
        <taxon>Paraneoptera</taxon>
        <taxon>Hemiptera</taxon>
        <taxon>Heteroptera</taxon>
        <taxon>Panheteroptera</taxon>
        <taxon>Cimicomorpha</taxon>
        <taxon>Miridae</taxon>
        <taxon>Mirini</taxon>
        <taxon>Lygus</taxon>
    </lineage>
</organism>
<name>A0A0A9X9A3_LYGHE</name>
<sequence length="435" mass="49775">SLIPENLKSSECLDFDADPSLKVLGLKWNPYLDVFSVKVNVPPSDCTKRAMLSAVARIFDPLGFLAPLTICAKGFIKSLWVCQLGWDDTPSDDVCRLWKDFVEELPLLEDWQIPRHSFIRPGCWSALVGFADASQTAYGAVVYVLSATSVGELQVNLLMAKSKIAPLKTTSIPRLELCAAVLLSSLIQFVLNTYSSRHEFQRVFAFSDSTVALHWLSSSPSRWKVFVANRVTKIQQRTNVEWWFHVRGEQNPADCLSRGLSAKQLLDHRMWFTGPLWLTSPLSEWPVTDVRDLAPPPRLAEERVVSLVATRSSMKDWILRPMLDRVSSYRRLIRSTAYILRALRLTRFRTGTLHVSEVTEAETRWIQYAQRQYFSDIFTYLECTSTRKRKRLVKSPLIGRLDLFLRDGLIRVGGRLQYSRLSYDHRHPILLPKTG</sequence>
<reference evidence="1" key="1">
    <citation type="journal article" date="2014" name="PLoS ONE">
        <title>Transcriptome-Based Identification of ABC Transporters in the Western Tarnished Plant Bug Lygus hesperus.</title>
        <authorList>
            <person name="Hull J.J."/>
            <person name="Chaney K."/>
            <person name="Geib S.M."/>
            <person name="Fabrick J.A."/>
            <person name="Brent C.S."/>
            <person name="Walsh D."/>
            <person name="Lavine L.C."/>
        </authorList>
    </citation>
    <scope>NUCLEOTIDE SEQUENCE</scope>
</reference>
<dbReference type="PANTHER" id="PTHR47331:SF4">
    <property type="entry name" value="PEPTIDASE S1 DOMAIN-CONTAINING PROTEIN"/>
    <property type="match status" value="1"/>
</dbReference>